<dbReference type="SUPFAM" id="SSF52266">
    <property type="entry name" value="SGNH hydrolase"/>
    <property type="match status" value="1"/>
</dbReference>
<gene>
    <name evidence="2" type="ORF">R3Q15_23050</name>
</gene>
<dbReference type="InterPro" id="IPR001087">
    <property type="entry name" value="GDSL"/>
</dbReference>
<evidence type="ECO:0000256" key="1">
    <source>
        <dbReference type="SAM" id="Phobius"/>
    </source>
</evidence>
<dbReference type="Proteomes" id="UP001185922">
    <property type="component" value="Unassembled WGS sequence"/>
</dbReference>
<dbReference type="AlphaFoldDB" id="A0AAE4RCW1"/>
<organism evidence="2 3">
    <name type="scientific">Gordonia amicalis</name>
    <dbReference type="NCBI Taxonomy" id="89053"/>
    <lineage>
        <taxon>Bacteria</taxon>
        <taxon>Bacillati</taxon>
        <taxon>Actinomycetota</taxon>
        <taxon>Actinomycetes</taxon>
        <taxon>Mycobacteriales</taxon>
        <taxon>Gordoniaceae</taxon>
        <taxon>Gordonia</taxon>
    </lineage>
</organism>
<protein>
    <submittedName>
        <fullName evidence="2">SGNH/GDSL hydrolase family protein</fullName>
        <ecNumber evidence="2">3.1.-.-</ecNumber>
    </submittedName>
</protein>
<evidence type="ECO:0000313" key="3">
    <source>
        <dbReference type="Proteomes" id="UP001185922"/>
    </source>
</evidence>
<dbReference type="RefSeq" id="WP_006435371.1">
    <property type="nucleotide sequence ID" value="NZ_JAAXON010000007.1"/>
</dbReference>
<dbReference type="EMBL" id="JAWLKH010000049">
    <property type="protein sequence ID" value="MDV6314710.1"/>
    <property type="molecule type" value="Genomic_DNA"/>
</dbReference>
<dbReference type="EC" id="3.1.-.-" evidence="2"/>
<keyword evidence="1" id="KW-0812">Transmembrane</keyword>
<accession>A0AAE4RCW1</accession>
<feature type="transmembrane region" description="Helical" evidence="1">
    <location>
        <begin position="12"/>
        <end position="33"/>
    </location>
</feature>
<keyword evidence="1" id="KW-1133">Transmembrane helix</keyword>
<name>A0AAE4RCW1_9ACTN</name>
<dbReference type="Pfam" id="PF00657">
    <property type="entry name" value="Lipase_GDSL"/>
    <property type="match status" value="1"/>
</dbReference>
<dbReference type="InterPro" id="IPR036514">
    <property type="entry name" value="SGNH_hydro_sf"/>
</dbReference>
<sequence>MFNAVKRIAGSAPIWAWIVMVVCALVLVVGLVVSSNRTAPTSDATAAMTPTSSTPLEQPATLAFMEDAKAHAAEPRTIVLLGDSTGAARDGWAPKVGTAISQTLQRPMATKFWNTTTNDYGAMVGLGDGPNGPIGFWNGSASGKDANYALENLDKMIPADASPDLIMLNFGHTQDPKTALAEQLQPLIAQLRKEYPNADLVAIKQSPAQGKNTGEQTAGFASAMDAEGIQVIDVYSAFPTDDASLAPLLKDTVNPSPAGQQIWTTTVLKAFEVQA</sequence>
<dbReference type="CDD" id="cd00229">
    <property type="entry name" value="SGNH_hydrolase"/>
    <property type="match status" value="1"/>
</dbReference>
<comment type="caution">
    <text evidence="2">The sequence shown here is derived from an EMBL/GenBank/DDBJ whole genome shotgun (WGS) entry which is preliminary data.</text>
</comment>
<proteinExistence type="predicted"/>
<dbReference type="GO" id="GO:0016788">
    <property type="term" value="F:hydrolase activity, acting on ester bonds"/>
    <property type="evidence" value="ECO:0007669"/>
    <property type="project" value="InterPro"/>
</dbReference>
<evidence type="ECO:0000313" key="2">
    <source>
        <dbReference type="EMBL" id="MDV6314710.1"/>
    </source>
</evidence>
<dbReference type="Gene3D" id="3.40.50.1110">
    <property type="entry name" value="SGNH hydrolase"/>
    <property type="match status" value="1"/>
</dbReference>
<keyword evidence="1" id="KW-0472">Membrane</keyword>
<reference evidence="2" key="1">
    <citation type="submission" date="2023-10" db="EMBL/GenBank/DDBJ databases">
        <title>Development of a sustainable strategy for remediation of hydrocarbon-contaminated territories based on the waste exchange concept.</title>
        <authorList>
            <person name="Krivoruchko A."/>
        </authorList>
    </citation>
    <scope>NUCLEOTIDE SEQUENCE</scope>
    <source>
        <strain evidence="2">IEGM 1279</strain>
    </source>
</reference>
<keyword evidence="2" id="KW-0378">Hydrolase</keyword>